<evidence type="ECO:0000313" key="5">
    <source>
        <dbReference type="EMBL" id="ADL26480.1"/>
    </source>
</evidence>
<gene>
    <name evidence="4" type="ordered locus">Fisuc_1557</name>
    <name evidence="5" type="ordered locus">FSU_2041</name>
</gene>
<keyword evidence="2" id="KW-0051">Antiviral defense</keyword>
<reference evidence="5" key="3">
    <citation type="submission" date="2010-08" db="EMBL/GenBank/DDBJ databases">
        <authorList>
            <person name="Durkin A.S."/>
            <person name="Nelson K.E."/>
            <person name="Morrison M."/>
            <person name="Forsberg C.W."/>
            <person name="Wilson D.B."/>
            <person name="Russell J.B."/>
            <person name="Cann I.K.O."/>
            <person name="Mackie R.I."/>
            <person name="White B.A."/>
        </authorList>
    </citation>
    <scope>NUCLEOTIDE SEQUENCE</scope>
    <source>
        <strain evidence="5">S85</strain>
    </source>
</reference>
<dbReference type="Proteomes" id="UP000000517">
    <property type="component" value="Chromosome"/>
</dbReference>
<evidence type="ECO:0000259" key="3">
    <source>
        <dbReference type="Pfam" id="PF22335"/>
    </source>
</evidence>
<sequence>MAKFLYGAAVQGIQGFIFQTNKLRDIVGASELVERICTTDFDEFAESNGGANDPKSILRAAGNIKYLFESEDACKKAVLKFPKKVVENAPGITISQAVVPVEDDADIAAAIDKLEASLRVQRNRQMRPINLGFTGVLRSRSTGFPAVEVRKDKNGQDEFLDKATQKKRDASETQALSKKAFGFDVLTKQVAFEIDQITGKNDWIAVIHADGNGLGQVVQKVGKKTDEFKAFSKALDEATVGAAVDAFNALVERKYFDVKDESKLIPIRPVVLGGDDFTVICRADFAVEYVQKFLESFEKRTGEGVIAELLKKNAVFENGNKLTACAGIAFVKSSYPFYYAYDLAESLCSMAKKDAKKPENPRYLAPSCLMFHKVQSSFVESFDKIVDKELTASGCLYVFGPYYLAETPYRWTVDKLMEVCDLLDGEDGNALKSNVRQWLTLQSQDAGMAKQKAERIVSILEKSDLRSIAEELVQNEVLRNGKKYSPAYDVLSLHSVRFQETRSAK</sequence>
<dbReference type="GO" id="GO:0051607">
    <property type="term" value="P:defense response to virus"/>
    <property type="evidence" value="ECO:0007669"/>
    <property type="project" value="UniProtKB-KW"/>
</dbReference>
<protein>
    <submittedName>
        <fullName evidence="5">CRISPR-associated protein, TM1811 family</fullName>
    </submittedName>
</protein>
<dbReference type="Gene3D" id="3.30.70.270">
    <property type="match status" value="1"/>
</dbReference>
<dbReference type="EMBL" id="CP002158">
    <property type="protein sequence ID" value="ADL26480.1"/>
    <property type="molecule type" value="Genomic_DNA"/>
</dbReference>
<accession>C9RRG8</accession>
<dbReference type="InterPro" id="IPR054767">
    <property type="entry name" value="Cas10-Cmr2_palm2"/>
</dbReference>
<evidence type="ECO:0000256" key="1">
    <source>
        <dbReference type="ARBA" id="ARBA00022741"/>
    </source>
</evidence>
<dbReference type="STRING" id="59374.FSU_2041"/>
<dbReference type="GO" id="GO:0000166">
    <property type="term" value="F:nucleotide binding"/>
    <property type="evidence" value="ECO:0007669"/>
    <property type="project" value="UniProtKB-KW"/>
</dbReference>
<keyword evidence="1" id="KW-0547">Nucleotide-binding</keyword>
<organism evidence="5 6">
    <name type="scientific">Fibrobacter succinogenes (strain ATCC 19169 / S85)</name>
    <dbReference type="NCBI Taxonomy" id="59374"/>
    <lineage>
        <taxon>Bacteria</taxon>
        <taxon>Pseudomonadati</taxon>
        <taxon>Fibrobacterota</taxon>
        <taxon>Fibrobacteria</taxon>
        <taxon>Fibrobacterales</taxon>
        <taxon>Fibrobacteraceae</taxon>
        <taxon>Fibrobacter</taxon>
    </lineage>
</organism>
<name>C9RRG8_FIBSS</name>
<proteinExistence type="predicted"/>
<evidence type="ECO:0000313" key="6">
    <source>
        <dbReference type="Proteomes" id="UP000000517"/>
    </source>
</evidence>
<evidence type="ECO:0000313" key="7">
    <source>
        <dbReference type="Proteomes" id="UP000001497"/>
    </source>
</evidence>
<dbReference type="Proteomes" id="UP000001497">
    <property type="component" value="Chromosome"/>
</dbReference>
<dbReference type="InterPro" id="IPR043128">
    <property type="entry name" value="Rev_trsase/Diguanyl_cyclase"/>
</dbReference>
<feature type="domain" description="Cas10/Cmr2 second palm" evidence="3">
    <location>
        <begin position="204"/>
        <end position="357"/>
    </location>
</feature>
<dbReference type="Pfam" id="PF22335">
    <property type="entry name" value="Cas10-Cmr2_palm2"/>
    <property type="match status" value="1"/>
</dbReference>
<reference evidence="4 7" key="1">
    <citation type="submission" date="2009-10" db="EMBL/GenBank/DDBJ databases">
        <title>Complete sequence of Fibrobacter succinogenes subsp. succinogenes S85.</title>
        <authorList>
            <consortium name="US DOE Joint Genome Institute"/>
            <person name="Lucas S."/>
            <person name="Copeland A."/>
            <person name="Lapidus A."/>
            <person name="Glavina del Rio T."/>
            <person name="Tice H."/>
            <person name="Bruce D."/>
            <person name="Goodwin L."/>
            <person name="Pitluck S."/>
            <person name="Chertkov O."/>
            <person name="Detter J.C."/>
            <person name="Han C."/>
            <person name="Tapia R."/>
            <person name="Larimer F."/>
            <person name="Land M."/>
            <person name="Hauser L."/>
            <person name="Kyrpides N."/>
            <person name="Mikhailova N."/>
            <person name="Weimer P.J."/>
            <person name="Stevenson D.M."/>
            <person name="Boyum J."/>
            <person name="Brumm P.I."/>
            <person name="Mead D."/>
        </authorList>
    </citation>
    <scope>NUCLEOTIDE SEQUENCE [LARGE SCALE GENOMIC DNA]</scope>
    <source>
        <strain evidence="7">ATCC 19169 / S85</strain>
        <strain evidence="4">S85</strain>
    </source>
</reference>
<dbReference type="OrthoDB" id="442064at2"/>
<dbReference type="eggNOG" id="COG1353">
    <property type="taxonomic scope" value="Bacteria"/>
</dbReference>
<dbReference type="KEGG" id="fsc:FSU_2041"/>
<dbReference type="KEGG" id="fsu:Fisuc_1557"/>
<dbReference type="HOGENOM" id="CLU_037606_1_0_0"/>
<reference evidence="6" key="2">
    <citation type="submission" date="2010-08" db="EMBL/GenBank/DDBJ databases">
        <title>Complete sequence of Fibrobacter succinogenes subsp. succinogenes S85.</title>
        <authorList>
            <person name="Durkin A.S."/>
            <person name="Nelson K.E."/>
            <person name="Morrison M."/>
            <person name="Forsberg C.W."/>
            <person name="Wilson D.B."/>
            <person name="Russell J.B."/>
            <person name="Cann I.K.O."/>
            <person name="Mackie R.I."/>
            <person name="White B.A."/>
        </authorList>
    </citation>
    <scope>NUCLEOTIDE SEQUENCE [LARGE SCALE GENOMIC DNA]</scope>
    <source>
        <strain evidence="6">ATCC 19169 / S85</strain>
    </source>
</reference>
<dbReference type="EMBL" id="CP001792">
    <property type="protein sequence ID" value="ACX75154.1"/>
    <property type="molecule type" value="Genomic_DNA"/>
</dbReference>
<keyword evidence="7" id="KW-1185">Reference proteome</keyword>
<dbReference type="RefSeq" id="WP_014546241.1">
    <property type="nucleotide sequence ID" value="NC_013410.1"/>
</dbReference>
<evidence type="ECO:0000256" key="2">
    <source>
        <dbReference type="ARBA" id="ARBA00023118"/>
    </source>
</evidence>
<evidence type="ECO:0000313" key="4">
    <source>
        <dbReference type="EMBL" id="ACX75154.1"/>
    </source>
</evidence>
<dbReference type="AlphaFoldDB" id="C9RRG8"/>
<dbReference type="PATRIC" id="fig|59374.8.peg.1961"/>